<dbReference type="InterPro" id="IPR045279">
    <property type="entry name" value="ARR-like"/>
</dbReference>
<dbReference type="Pfam" id="PF00072">
    <property type="entry name" value="Response_reg"/>
    <property type="match status" value="2"/>
</dbReference>
<feature type="domain" description="Response regulatory" evidence="11">
    <location>
        <begin position="55"/>
        <end position="173"/>
    </location>
</feature>
<dbReference type="PANTHER" id="PTHR43874">
    <property type="entry name" value="TWO-COMPONENT RESPONSE REGULATOR"/>
    <property type="match status" value="1"/>
</dbReference>
<dbReference type="AlphaFoldDB" id="A0A8S9N488"/>
<feature type="region of interest" description="Disordered" evidence="10">
    <location>
        <begin position="525"/>
        <end position="560"/>
    </location>
</feature>
<evidence type="ECO:0000313" key="13">
    <source>
        <dbReference type="EMBL" id="KAF3487560.1"/>
    </source>
</evidence>
<feature type="compositionally biased region" description="Low complexity" evidence="10">
    <location>
        <begin position="525"/>
        <end position="540"/>
    </location>
</feature>
<dbReference type="GO" id="GO:0005634">
    <property type="term" value="C:nucleus"/>
    <property type="evidence" value="ECO:0007669"/>
    <property type="project" value="UniProtKB-SubCell"/>
</dbReference>
<feature type="compositionally biased region" description="Polar residues" evidence="10">
    <location>
        <begin position="661"/>
        <end position="675"/>
    </location>
</feature>
<feature type="region of interest" description="Disordered" evidence="10">
    <location>
        <begin position="647"/>
        <end position="675"/>
    </location>
</feature>
<evidence type="ECO:0000256" key="9">
    <source>
        <dbReference type="PROSITE-ProRule" id="PRU00357"/>
    </source>
</evidence>
<dbReference type="GO" id="GO:0009736">
    <property type="term" value="P:cytokinin-activated signaling pathway"/>
    <property type="evidence" value="ECO:0007669"/>
    <property type="project" value="InterPro"/>
</dbReference>
<keyword evidence="3" id="KW-0902">Two-component regulatory system</keyword>
<dbReference type="CDD" id="cd17582">
    <property type="entry name" value="psREC_PRR"/>
    <property type="match status" value="1"/>
</dbReference>
<dbReference type="PROSITE" id="PS51017">
    <property type="entry name" value="CCT"/>
    <property type="match status" value="1"/>
</dbReference>
<feature type="region of interest" description="Disordered" evidence="10">
    <location>
        <begin position="464"/>
        <end position="505"/>
    </location>
</feature>
<dbReference type="Pfam" id="PF06203">
    <property type="entry name" value="CCT"/>
    <property type="match status" value="1"/>
</dbReference>
<feature type="domain" description="Response regulatory" evidence="11">
    <location>
        <begin position="170"/>
        <end position="291"/>
    </location>
</feature>
<evidence type="ECO:0000256" key="6">
    <source>
        <dbReference type="ARBA" id="ARBA00023163"/>
    </source>
</evidence>
<dbReference type="InterPro" id="IPR001789">
    <property type="entry name" value="Sig_transdc_resp-reg_receiver"/>
</dbReference>
<reference evidence="13" key="1">
    <citation type="submission" date="2019-12" db="EMBL/GenBank/DDBJ databases">
        <title>Genome sequencing and annotation of Brassica cretica.</title>
        <authorList>
            <person name="Studholme D.J."/>
            <person name="Sarris P."/>
        </authorList>
    </citation>
    <scope>NUCLEOTIDE SEQUENCE</scope>
    <source>
        <strain evidence="13">PFS-109/04</strain>
        <tissue evidence="13">Leaf</tissue>
    </source>
</reference>
<evidence type="ECO:0000256" key="5">
    <source>
        <dbReference type="ARBA" id="ARBA00023108"/>
    </source>
</evidence>
<keyword evidence="7 9" id="KW-0539">Nucleus</keyword>
<dbReference type="PROSITE" id="PS50110">
    <property type="entry name" value="RESPONSE_REGULATORY"/>
    <property type="match status" value="2"/>
</dbReference>
<dbReference type="SUPFAM" id="SSF52172">
    <property type="entry name" value="CheY-like"/>
    <property type="match status" value="2"/>
</dbReference>
<comment type="similarity">
    <text evidence="2">Belongs to the ARR-like family.</text>
</comment>
<evidence type="ECO:0000313" key="14">
    <source>
        <dbReference type="Proteomes" id="UP000712600"/>
    </source>
</evidence>
<evidence type="ECO:0000256" key="10">
    <source>
        <dbReference type="SAM" id="MobiDB-lite"/>
    </source>
</evidence>
<keyword evidence="5" id="KW-0090">Biological rhythms</keyword>
<keyword evidence="4" id="KW-0805">Transcription regulation</keyword>
<evidence type="ECO:0000256" key="3">
    <source>
        <dbReference type="ARBA" id="ARBA00023012"/>
    </source>
</evidence>
<dbReference type="Gene3D" id="3.40.50.2300">
    <property type="match status" value="2"/>
</dbReference>
<evidence type="ECO:0000256" key="1">
    <source>
        <dbReference type="ARBA" id="ARBA00004123"/>
    </source>
</evidence>
<keyword evidence="6" id="KW-0804">Transcription</keyword>
<evidence type="ECO:0000259" key="11">
    <source>
        <dbReference type="PROSITE" id="PS50110"/>
    </source>
</evidence>
<dbReference type="GO" id="GO:0048511">
    <property type="term" value="P:rhythmic process"/>
    <property type="evidence" value="ECO:0007669"/>
    <property type="project" value="UniProtKB-KW"/>
</dbReference>
<dbReference type="SMART" id="SM00448">
    <property type="entry name" value="REC"/>
    <property type="match status" value="2"/>
</dbReference>
<dbReference type="EMBL" id="QGKX02002183">
    <property type="protein sequence ID" value="KAF3487560.1"/>
    <property type="molecule type" value="Genomic_DNA"/>
</dbReference>
<comment type="subcellular location">
    <subcellularLocation>
        <location evidence="1 9">Nucleus</location>
    </subcellularLocation>
</comment>
<evidence type="ECO:0000256" key="7">
    <source>
        <dbReference type="ARBA" id="ARBA00023242"/>
    </source>
</evidence>
<evidence type="ECO:0008006" key="15">
    <source>
        <dbReference type="Google" id="ProtNLM"/>
    </source>
</evidence>
<proteinExistence type="inferred from homology"/>
<organism evidence="13 14">
    <name type="scientific">Brassica cretica</name>
    <name type="common">Mustard</name>
    <dbReference type="NCBI Taxonomy" id="69181"/>
    <lineage>
        <taxon>Eukaryota</taxon>
        <taxon>Viridiplantae</taxon>
        <taxon>Streptophyta</taxon>
        <taxon>Embryophyta</taxon>
        <taxon>Tracheophyta</taxon>
        <taxon>Spermatophyta</taxon>
        <taxon>Magnoliopsida</taxon>
        <taxon>eudicotyledons</taxon>
        <taxon>Gunneridae</taxon>
        <taxon>Pentapetalae</taxon>
        <taxon>rosids</taxon>
        <taxon>malvids</taxon>
        <taxon>Brassicales</taxon>
        <taxon>Brassicaceae</taxon>
        <taxon>Brassiceae</taxon>
        <taxon>Brassica</taxon>
    </lineage>
</organism>
<gene>
    <name evidence="13" type="ORF">F2Q69_00056400</name>
</gene>
<evidence type="ECO:0000256" key="4">
    <source>
        <dbReference type="ARBA" id="ARBA00023015"/>
    </source>
</evidence>
<sequence length="675" mass="75203">MGEVSDEVVEVTVVEKAPEAGGGKLARRKTRRKDAAEGGDGLVTWERFLPKISLRVLLVEADDSTRQIISALLRKCSYRVAAVPDGLKAWEMLRGKPESVDLIVTEVDLPSISGYALLTLIMEHDLCKNIPVIMMSTQDSVNTVYKCMLKGAADYLVKPLRRNELRNLWQHVWRRQSSLAPGSNFPVDESLGQQKPEVAAVPDGLKAWEMLRGKPESVDLIVTEVDLPSISGYALLTLIMEHDLCKNIPVIMMSTQDSVNTVYKCMLKGAADYLVKPLRRNELRNLWQHVWRRQSSLAPGSNFPVDESLGQQKPEGASANNSTSNQVNEFQRDEHPVIGSGGGDDDQSSCSRPEMQGESADVEDIPRVSSKEAIDFMGASFRRNGQSHREESVAKYDTSRIELDLSLRRPDACENQPSLHPSSASAFTRYVHRPLQTQCSVSPLEQRKNVAASVDDNNTVLINQYNVSEPPPSAQRRNEASFYNSSDSPGPPFSNQMNSWPGQGSYPTPVPIIHFPGPNTAHASAIAPASVSPSPSSVSPHECSSMFHPFNGKPEGLQERDGSMDMEERRHVSATEHSGTGNHCSTNYIDYLQQQQQLLEKRSEEGYSSSVGKLQQSLQREAALNKFRMKRKERCFEKKVRYESRKKLAEQRPRIKGQFVRQVQSTETSTQEAPQ</sequence>
<feature type="compositionally biased region" description="Polar residues" evidence="10">
    <location>
        <begin position="318"/>
        <end position="329"/>
    </location>
</feature>
<evidence type="ECO:0000256" key="8">
    <source>
        <dbReference type="PROSITE-ProRule" id="PRU00169"/>
    </source>
</evidence>
<feature type="domain" description="CCT" evidence="12">
    <location>
        <begin position="620"/>
        <end position="662"/>
    </location>
</feature>
<comment type="caution">
    <text evidence="13">The sequence shown here is derived from an EMBL/GenBank/DDBJ whole genome shotgun (WGS) entry which is preliminary data.</text>
</comment>
<accession>A0A8S9N488</accession>
<protein>
    <recommendedName>
        <fullName evidence="15">Two-component response regulator-like APRR5</fullName>
    </recommendedName>
</protein>
<dbReference type="PANTHER" id="PTHR43874:SF95">
    <property type="entry name" value="TWO-COMPONENT RESPONSE REGULATOR-LIKE APRR5"/>
    <property type="match status" value="1"/>
</dbReference>
<name>A0A8S9N488_BRACR</name>
<dbReference type="Proteomes" id="UP000712600">
    <property type="component" value="Unassembled WGS sequence"/>
</dbReference>
<dbReference type="GO" id="GO:0000160">
    <property type="term" value="P:phosphorelay signal transduction system"/>
    <property type="evidence" value="ECO:0007669"/>
    <property type="project" value="UniProtKB-KW"/>
</dbReference>
<feature type="compositionally biased region" description="Polar residues" evidence="10">
    <location>
        <begin position="481"/>
        <end position="505"/>
    </location>
</feature>
<evidence type="ECO:0000256" key="2">
    <source>
        <dbReference type="ARBA" id="ARBA00010330"/>
    </source>
</evidence>
<dbReference type="InterPro" id="IPR011006">
    <property type="entry name" value="CheY-like_superfamily"/>
</dbReference>
<comment type="caution">
    <text evidence="8">Lacks conserved residue(s) required for the propagation of feature annotation.</text>
</comment>
<dbReference type="InterPro" id="IPR010402">
    <property type="entry name" value="CCT_domain"/>
</dbReference>
<feature type="region of interest" description="Disordered" evidence="10">
    <location>
        <begin position="301"/>
        <end position="368"/>
    </location>
</feature>
<evidence type="ECO:0000259" key="12">
    <source>
        <dbReference type="PROSITE" id="PS51017"/>
    </source>
</evidence>